<dbReference type="CDD" id="cd00338">
    <property type="entry name" value="Ser_Recombinase"/>
    <property type="match status" value="1"/>
</dbReference>
<comment type="caution">
    <text evidence="2">The sequence shown here is derived from an EMBL/GenBank/DDBJ whole genome shotgun (WGS) entry which is preliminary data.</text>
</comment>
<dbReference type="InterPro" id="IPR036162">
    <property type="entry name" value="Resolvase-like_N_sf"/>
</dbReference>
<dbReference type="PANTHER" id="PTHR30461:SF23">
    <property type="entry name" value="DNA RECOMBINASE-RELATED"/>
    <property type="match status" value="1"/>
</dbReference>
<sequence>MKVALYARVSTVDKNQNPEVQMAELREYCRRQDWEISEEYIDLASASDFVHRKAWARSMEDAAKRKYKALVVWKMDRAFRDIEMAWRTVKILRGYGIDMVFMTQPELNVAGPAGDLIFTIYAGFAQFERDIIRERSMAGMLHAKKCGTKSGNPIGKPRIDIGITKVCKAYQLGGRKFSAAAEIISKWVGKKVTPGFVQIRLQRECQAQGLTIPQLVDMELEKEEVTA</sequence>
<dbReference type="SUPFAM" id="SSF53041">
    <property type="entry name" value="Resolvase-like"/>
    <property type="match status" value="1"/>
</dbReference>
<feature type="domain" description="Resolvase/invertase-type recombinase catalytic" evidence="1">
    <location>
        <begin position="2"/>
        <end position="147"/>
    </location>
</feature>
<dbReference type="RefSeq" id="WP_072555700.1">
    <property type="nucleotide sequence ID" value="NZ_CP013074.1"/>
</dbReference>
<dbReference type="Proteomes" id="UP000053577">
    <property type="component" value="Unassembled WGS sequence"/>
</dbReference>
<protein>
    <submittedName>
        <fullName evidence="2">Resolvase</fullName>
    </submittedName>
</protein>
<proteinExistence type="predicted"/>
<accession>A0A0V8M0G5</accession>
<dbReference type="PROSITE" id="PS51736">
    <property type="entry name" value="RECOMBINASES_3"/>
    <property type="match status" value="1"/>
</dbReference>
<organism evidence="2 3">
    <name type="scientific">Dehalococcoides mccartyi</name>
    <dbReference type="NCBI Taxonomy" id="61435"/>
    <lineage>
        <taxon>Bacteria</taxon>
        <taxon>Bacillati</taxon>
        <taxon>Chloroflexota</taxon>
        <taxon>Dehalococcoidia</taxon>
        <taxon>Dehalococcoidales</taxon>
        <taxon>Dehalococcoidaceae</taxon>
        <taxon>Dehalococcoides</taxon>
    </lineage>
</organism>
<reference evidence="2 3" key="1">
    <citation type="journal article" date="2015" name="Sci. Rep.">
        <title>A comparative genomics and reductive dehalogenase gene transcription study of two chloroethene-respiring bacteria, Dehalococcoides mccartyi strains MB and 11a.</title>
        <authorList>
            <person name="Low A."/>
            <person name="Shen Z."/>
            <person name="Cheng D."/>
            <person name="Rogers M.J."/>
            <person name="Lee P.K."/>
            <person name="He J."/>
        </authorList>
    </citation>
    <scope>NUCLEOTIDE SEQUENCE [LARGE SCALE GENOMIC DNA]</scope>
    <source>
        <strain evidence="2 3">MB</strain>
    </source>
</reference>
<evidence type="ECO:0000313" key="2">
    <source>
        <dbReference type="EMBL" id="KSV17262.1"/>
    </source>
</evidence>
<dbReference type="SMART" id="SM00857">
    <property type="entry name" value="Resolvase"/>
    <property type="match status" value="1"/>
</dbReference>
<gene>
    <name evidence="2" type="ORF">DA01_07800</name>
</gene>
<dbReference type="InterPro" id="IPR006119">
    <property type="entry name" value="Resolv_N"/>
</dbReference>
<dbReference type="PATRIC" id="fig|61435.5.peg.1530"/>
<dbReference type="Gene3D" id="3.40.50.1390">
    <property type="entry name" value="Resolvase, N-terminal catalytic domain"/>
    <property type="match status" value="1"/>
</dbReference>
<dbReference type="GO" id="GO:0000150">
    <property type="term" value="F:DNA strand exchange activity"/>
    <property type="evidence" value="ECO:0007669"/>
    <property type="project" value="InterPro"/>
</dbReference>
<dbReference type="Pfam" id="PF00239">
    <property type="entry name" value="Resolvase"/>
    <property type="match status" value="1"/>
</dbReference>
<dbReference type="GO" id="GO:0003677">
    <property type="term" value="F:DNA binding"/>
    <property type="evidence" value="ECO:0007669"/>
    <property type="project" value="InterPro"/>
</dbReference>
<dbReference type="EMBL" id="JGYD01000025">
    <property type="protein sequence ID" value="KSV17262.1"/>
    <property type="molecule type" value="Genomic_DNA"/>
</dbReference>
<dbReference type="OrthoDB" id="165373at2"/>
<dbReference type="PANTHER" id="PTHR30461">
    <property type="entry name" value="DNA-INVERTASE FROM LAMBDOID PROPHAGE"/>
    <property type="match status" value="1"/>
</dbReference>
<dbReference type="AlphaFoldDB" id="A0A0V8M0G5"/>
<evidence type="ECO:0000259" key="1">
    <source>
        <dbReference type="PROSITE" id="PS51736"/>
    </source>
</evidence>
<name>A0A0V8M0G5_9CHLR</name>
<dbReference type="InterPro" id="IPR050639">
    <property type="entry name" value="SSR_resolvase"/>
</dbReference>
<evidence type="ECO:0000313" key="3">
    <source>
        <dbReference type="Proteomes" id="UP000053577"/>
    </source>
</evidence>